<comment type="similarity">
    <text evidence="2">Belongs to the FAD-binding monooxygenase family.</text>
</comment>
<dbReference type="InterPro" id="IPR036188">
    <property type="entry name" value="FAD/NAD-bd_sf"/>
</dbReference>
<evidence type="ECO:0000256" key="1">
    <source>
        <dbReference type="ARBA" id="ARBA00001974"/>
    </source>
</evidence>
<dbReference type="Pfam" id="PF00743">
    <property type="entry name" value="FMO-like"/>
    <property type="match status" value="1"/>
</dbReference>
<comment type="caution">
    <text evidence="8">The sequence shown here is derived from an EMBL/GenBank/DDBJ whole genome shotgun (WGS) entry which is preliminary data.</text>
</comment>
<reference evidence="8 10" key="1">
    <citation type="submission" date="2019-12" db="EMBL/GenBank/DDBJ databases">
        <title>Genomic-based taxomic classification of the family Erythrobacteraceae.</title>
        <authorList>
            <person name="Xu L."/>
        </authorList>
    </citation>
    <scope>NUCLEOTIDE SEQUENCE [LARGE SCALE GENOMIC DNA]</scope>
    <source>
        <strain evidence="8 10">JCM 16677</strain>
    </source>
</reference>
<dbReference type="InterPro" id="IPR020946">
    <property type="entry name" value="Flavin_mOase-like"/>
</dbReference>
<dbReference type="RefSeq" id="WP_160778811.1">
    <property type="nucleotide sequence ID" value="NZ_BAAAZF010000001.1"/>
</dbReference>
<dbReference type="OrthoDB" id="312624at2"/>
<accession>A0A845AX62</accession>
<dbReference type="FunFam" id="3.50.50.60:FF:000228">
    <property type="entry name" value="FAD-containing monooxygenase EthA"/>
    <property type="match status" value="1"/>
</dbReference>
<keyword evidence="7 8" id="KW-0503">Monooxygenase</keyword>
<evidence type="ECO:0000256" key="3">
    <source>
        <dbReference type="ARBA" id="ARBA00022630"/>
    </source>
</evidence>
<dbReference type="InterPro" id="IPR051820">
    <property type="entry name" value="FAD-binding_MO"/>
</dbReference>
<keyword evidence="3" id="KW-0285">Flavoprotein</keyword>
<dbReference type="Proteomes" id="UP000446786">
    <property type="component" value="Unassembled WGS sequence"/>
</dbReference>
<evidence type="ECO:0000256" key="6">
    <source>
        <dbReference type="ARBA" id="ARBA00023002"/>
    </source>
</evidence>
<evidence type="ECO:0000256" key="7">
    <source>
        <dbReference type="ARBA" id="ARBA00023033"/>
    </source>
</evidence>
<keyword evidence="10" id="KW-1185">Reference proteome</keyword>
<evidence type="ECO:0000256" key="4">
    <source>
        <dbReference type="ARBA" id="ARBA00022827"/>
    </source>
</evidence>
<name>A0A845AX62_9SPHN</name>
<evidence type="ECO:0000313" key="9">
    <source>
        <dbReference type="EMBL" id="MXP34118.1"/>
    </source>
</evidence>
<keyword evidence="6" id="KW-0560">Oxidoreductase</keyword>
<dbReference type="GO" id="GO:0050661">
    <property type="term" value="F:NADP binding"/>
    <property type="evidence" value="ECO:0007669"/>
    <property type="project" value="InterPro"/>
</dbReference>
<evidence type="ECO:0000256" key="5">
    <source>
        <dbReference type="ARBA" id="ARBA00022857"/>
    </source>
</evidence>
<dbReference type="EMBL" id="WTYE01000001">
    <property type="protein sequence ID" value="MXP31358.1"/>
    <property type="molecule type" value="Genomic_DNA"/>
</dbReference>
<evidence type="ECO:0000313" key="8">
    <source>
        <dbReference type="EMBL" id="MXP31358.1"/>
    </source>
</evidence>
<dbReference type="GO" id="GO:0050660">
    <property type="term" value="F:flavin adenine dinucleotide binding"/>
    <property type="evidence" value="ECO:0007669"/>
    <property type="project" value="InterPro"/>
</dbReference>
<dbReference type="Pfam" id="PF13450">
    <property type="entry name" value="NAD_binding_8"/>
    <property type="match status" value="1"/>
</dbReference>
<dbReference type="PANTHER" id="PTHR43872">
    <property type="entry name" value="MONOOXYGENASE, PUTATIVE (AFU_ORTHOLOGUE AFUA_8G02570)-RELATED"/>
    <property type="match status" value="1"/>
</dbReference>
<comment type="cofactor">
    <cofactor evidence="1">
        <name>FAD</name>
        <dbReference type="ChEBI" id="CHEBI:57692"/>
    </cofactor>
</comment>
<gene>
    <name evidence="8" type="ORF">GRI94_05910</name>
    <name evidence="9" type="ORF">GRI94_20000</name>
</gene>
<dbReference type="SUPFAM" id="SSF51905">
    <property type="entry name" value="FAD/NAD(P)-binding domain"/>
    <property type="match status" value="1"/>
</dbReference>
<evidence type="ECO:0000256" key="2">
    <source>
        <dbReference type="ARBA" id="ARBA00010139"/>
    </source>
</evidence>
<dbReference type="Gene3D" id="3.50.50.60">
    <property type="entry name" value="FAD/NAD(P)-binding domain"/>
    <property type="match status" value="3"/>
</dbReference>
<dbReference type="PANTHER" id="PTHR43872:SF1">
    <property type="entry name" value="MONOOXYGENASE, PUTATIVE (AFU_ORTHOLOGUE AFUA_8G02570)-RELATED"/>
    <property type="match status" value="1"/>
</dbReference>
<keyword evidence="5" id="KW-0521">NADP</keyword>
<dbReference type="AlphaFoldDB" id="A0A845AX62"/>
<sequence>MTGTTAGSPTDFDVLIVGAGISGIGMAAHMEMHCPDHSYGIVEMRDNLGGTWDLFRYPGIRSDSDMHTLGFVFEPWKHEKSIADAPAILDYLNTIVDERGIREHIRYGHRVISADFDRSTARWTVTVELQDGEKKRLTANFVYLGSGYYDYDEPYDAGFELGEFKGQVIHPQFWPQDLDYSGKKVVVIGSGATAVTIVPSMSDKAEHVTMLQRTPTWMFSRPAKDGLANFLRKILPEELAYKITRFKNIKMQDFSFKMARNRPEKVKKSLYKRIEKALGKDYNKTDFTPPYDPWDQRLCLVPDDDLFAAMRAGKASVVTAKIARFVENGIQLDNGDLLEADIIITATGLKLAIAGKIDVSVGGEKVDFAQRYYYKGCMFSNLPNLAVVFGYLNASWTLRADINSDYVCRVLNHMKATGTQIAEPVLTPAEEVTLEEDDIFDFSSGYIQRGKHIMPKNAVEYPWRLNQEYILDRKRMVDEPIDDGLLDFQRAGANARGSEETLEPAE</sequence>
<organism evidence="8 10">
    <name type="scientific">Parerythrobacter jejuensis</name>
    <dbReference type="NCBI Taxonomy" id="795812"/>
    <lineage>
        <taxon>Bacteria</taxon>
        <taxon>Pseudomonadati</taxon>
        <taxon>Pseudomonadota</taxon>
        <taxon>Alphaproteobacteria</taxon>
        <taxon>Sphingomonadales</taxon>
        <taxon>Erythrobacteraceae</taxon>
        <taxon>Parerythrobacter</taxon>
    </lineage>
</organism>
<keyword evidence="4" id="KW-0274">FAD</keyword>
<dbReference type="EMBL" id="WTYE01000001">
    <property type="protein sequence ID" value="MXP34118.1"/>
    <property type="molecule type" value="Genomic_DNA"/>
</dbReference>
<dbReference type="GO" id="GO:0004499">
    <property type="term" value="F:N,N-dimethylaniline monooxygenase activity"/>
    <property type="evidence" value="ECO:0007669"/>
    <property type="project" value="InterPro"/>
</dbReference>
<protein>
    <submittedName>
        <fullName evidence="8">SidA/IucD/PvdA family monooxygenase</fullName>
    </submittedName>
</protein>
<proteinExistence type="inferred from homology"/>
<evidence type="ECO:0000313" key="10">
    <source>
        <dbReference type="Proteomes" id="UP000446786"/>
    </source>
</evidence>